<dbReference type="RefSeq" id="WP_262064762.1">
    <property type="nucleotide sequence ID" value="NZ_JAMXOD010000001.1"/>
</dbReference>
<protein>
    <recommendedName>
        <fullName evidence="3">Lipoprotein</fullName>
    </recommendedName>
</protein>
<evidence type="ECO:0008006" key="3">
    <source>
        <dbReference type="Google" id="ProtNLM"/>
    </source>
</evidence>
<evidence type="ECO:0000313" key="2">
    <source>
        <dbReference type="Proteomes" id="UP001523566"/>
    </source>
</evidence>
<accession>A0ABT1E562</accession>
<evidence type="ECO:0000313" key="1">
    <source>
        <dbReference type="EMBL" id="MCP1100977.1"/>
    </source>
</evidence>
<reference evidence="1 2" key="1">
    <citation type="journal article" date="2022" name="Genome Biol. Evol.">
        <title>Host diet, physiology and behaviors set the stage for Lachnospiraceae cladogenesis.</title>
        <authorList>
            <person name="Vera-Ponce De Leon A."/>
            <person name="Schneider M."/>
            <person name="Jahnes B.C."/>
            <person name="Sadowski V."/>
            <person name="Camuy-Velez L.A."/>
            <person name="Duan J."/>
            <person name="Sabree Z.L."/>
        </authorList>
    </citation>
    <scope>NUCLEOTIDE SEQUENCE [LARGE SCALE GENOMIC DNA]</scope>
    <source>
        <strain evidence="1 2">PAL113</strain>
    </source>
</reference>
<dbReference type="PROSITE" id="PS51257">
    <property type="entry name" value="PROKAR_LIPOPROTEIN"/>
    <property type="match status" value="1"/>
</dbReference>
<keyword evidence="2" id="KW-1185">Reference proteome</keyword>
<organism evidence="1 2">
    <name type="scientific">Aequitasia blattaphilus</name>
    <dbReference type="NCBI Taxonomy" id="2949332"/>
    <lineage>
        <taxon>Bacteria</taxon>
        <taxon>Bacillati</taxon>
        <taxon>Bacillota</taxon>
        <taxon>Clostridia</taxon>
        <taxon>Lachnospirales</taxon>
        <taxon>Lachnospiraceae</taxon>
        <taxon>Aequitasia</taxon>
    </lineage>
</organism>
<name>A0ABT1E562_9FIRM</name>
<gene>
    <name evidence="1" type="ORF">NK125_00945</name>
</gene>
<sequence>MRKSIVFIIIMTCLLVGCHSTKQDKGEVKEEGDRKVEVEEQIQTSLPEWTEKHKVYKETYEAIQDIGSRAGGRGKLLEYDEIAEYPRFNFSMDDAVLDQVFEAITPVWKDKDIPMFGFINVGSGGGESLFQHLSQLECTSLRLELDTNNPGGKSIADIRNLVEYKHSVPLSSISNTFPTVLSLKELTLSTRYSSIVPDIATAFPKLEVLTILISEEHPFKGAEELETIETLHHVNLLGEDYKVLKPSIDVINTYNAIKKIPSLEKINGVAKDEVEIPMDEKLQAELDKTAAVAKVNEYGTNKVKELRDNQVNATNGELFVGEKIIVYFDNKSSVENGIDETDYRGFPQERLAKNFEEADTFIIIYGYFETVGRYGAVWDANKTYTMVATINLKGDGGYSSYLVGTEDPPREAQTVNGVPIGTSGKLKEQEAFDYVLGLL</sequence>
<proteinExistence type="predicted"/>
<comment type="caution">
    <text evidence="1">The sequence shown here is derived from an EMBL/GenBank/DDBJ whole genome shotgun (WGS) entry which is preliminary data.</text>
</comment>
<dbReference type="EMBL" id="JAMZFW010000001">
    <property type="protein sequence ID" value="MCP1100977.1"/>
    <property type="molecule type" value="Genomic_DNA"/>
</dbReference>
<dbReference type="Proteomes" id="UP001523566">
    <property type="component" value="Unassembled WGS sequence"/>
</dbReference>